<protein>
    <submittedName>
        <fullName evidence="1">Uncharacterized protein</fullName>
    </submittedName>
</protein>
<gene>
    <name evidence="1" type="ORF">E2C01_012789</name>
</gene>
<name>A0A5B7DEY3_PORTR</name>
<dbReference type="AlphaFoldDB" id="A0A5B7DEY3"/>
<proteinExistence type="predicted"/>
<accession>A0A5B7DEY3</accession>
<keyword evidence="2" id="KW-1185">Reference proteome</keyword>
<dbReference type="Proteomes" id="UP000324222">
    <property type="component" value="Unassembled WGS sequence"/>
</dbReference>
<organism evidence="1 2">
    <name type="scientific">Portunus trituberculatus</name>
    <name type="common">Swimming crab</name>
    <name type="synonym">Neptunus trituberculatus</name>
    <dbReference type="NCBI Taxonomy" id="210409"/>
    <lineage>
        <taxon>Eukaryota</taxon>
        <taxon>Metazoa</taxon>
        <taxon>Ecdysozoa</taxon>
        <taxon>Arthropoda</taxon>
        <taxon>Crustacea</taxon>
        <taxon>Multicrustacea</taxon>
        <taxon>Malacostraca</taxon>
        <taxon>Eumalacostraca</taxon>
        <taxon>Eucarida</taxon>
        <taxon>Decapoda</taxon>
        <taxon>Pleocyemata</taxon>
        <taxon>Brachyura</taxon>
        <taxon>Eubrachyura</taxon>
        <taxon>Portunoidea</taxon>
        <taxon>Portunidae</taxon>
        <taxon>Portuninae</taxon>
        <taxon>Portunus</taxon>
    </lineage>
</organism>
<comment type="caution">
    <text evidence="1">The sequence shown here is derived from an EMBL/GenBank/DDBJ whole genome shotgun (WGS) entry which is preliminary data.</text>
</comment>
<reference evidence="1 2" key="1">
    <citation type="submission" date="2019-05" db="EMBL/GenBank/DDBJ databases">
        <title>Another draft genome of Portunus trituberculatus and its Hox gene families provides insights of decapod evolution.</title>
        <authorList>
            <person name="Jeong J.-H."/>
            <person name="Song I."/>
            <person name="Kim S."/>
            <person name="Choi T."/>
            <person name="Kim D."/>
            <person name="Ryu S."/>
            <person name="Kim W."/>
        </authorList>
    </citation>
    <scope>NUCLEOTIDE SEQUENCE [LARGE SCALE GENOMIC DNA]</scope>
    <source>
        <tissue evidence="1">Muscle</tissue>
    </source>
</reference>
<sequence length="65" mass="7086">MKRSKSLCSLFPDSVQIEDFPLPRSSLPTSPHGLRDATTIATATANTATSITITTFYNSNNDLRI</sequence>
<dbReference type="EMBL" id="VSRR010000810">
    <property type="protein sequence ID" value="MPC19858.1"/>
    <property type="molecule type" value="Genomic_DNA"/>
</dbReference>
<evidence type="ECO:0000313" key="2">
    <source>
        <dbReference type="Proteomes" id="UP000324222"/>
    </source>
</evidence>
<evidence type="ECO:0000313" key="1">
    <source>
        <dbReference type="EMBL" id="MPC19858.1"/>
    </source>
</evidence>